<dbReference type="Proteomes" id="UP000193409">
    <property type="component" value="Unassembled WGS sequence"/>
</dbReference>
<dbReference type="EMBL" id="FWFQ01000002">
    <property type="protein sequence ID" value="SLN16531.1"/>
    <property type="molecule type" value="Genomic_DNA"/>
</dbReference>
<evidence type="ECO:0000256" key="1">
    <source>
        <dbReference type="SAM" id="SignalP"/>
    </source>
</evidence>
<name>A0A1Y5RJV3_9RHOB</name>
<dbReference type="OrthoDB" id="9812956at2"/>
<evidence type="ECO:0008006" key="4">
    <source>
        <dbReference type="Google" id="ProtNLM"/>
    </source>
</evidence>
<dbReference type="Pfam" id="PF11736">
    <property type="entry name" value="DUF3299"/>
    <property type="match status" value="1"/>
</dbReference>
<feature type="signal peptide" evidence="1">
    <location>
        <begin position="1"/>
        <end position="20"/>
    </location>
</feature>
<dbReference type="RefSeq" id="WP_085867033.1">
    <property type="nucleotide sequence ID" value="NZ_FWFQ01000002.1"/>
</dbReference>
<proteinExistence type="predicted"/>
<feature type="chain" id="PRO_5012780083" description="DUF3299 domain-containing protein" evidence="1">
    <location>
        <begin position="21"/>
        <end position="216"/>
    </location>
</feature>
<evidence type="ECO:0000313" key="3">
    <source>
        <dbReference type="Proteomes" id="UP000193409"/>
    </source>
</evidence>
<dbReference type="AlphaFoldDB" id="A0A1Y5RJV3"/>
<keyword evidence="1" id="KW-0732">Signal</keyword>
<gene>
    <name evidence="2" type="ORF">PSA7680_00461</name>
</gene>
<dbReference type="Gene3D" id="2.40.50.870">
    <property type="entry name" value="Protein of unknown function (DUF3299)"/>
    <property type="match status" value="1"/>
</dbReference>
<keyword evidence="3" id="KW-1185">Reference proteome</keyword>
<protein>
    <recommendedName>
        <fullName evidence="4">DUF3299 domain-containing protein</fullName>
    </recommendedName>
</protein>
<organism evidence="2 3">
    <name type="scientific">Pseudoruegeria aquimaris</name>
    <dbReference type="NCBI Taxonomy" id="393663"/>
    <lineage>
        <taxon>Bacteria</taxon>
        <taxon>Pseudomonadati</taxon>
        <taxon>Pseudomonadota</taxon>
        <taxon>Alphaproteobacteria</taxon>
        <taxon>Rhodobacterales</taxon>
        <taxon>Roseobacteraceae</taxon>
        <taxon>Pseudoruegeria</taxon>
    </lineage>
</organism>
<sequence length="216" mass="24334">MKRILIAAGLSLMLAAPVAATESETVYWDGLLPVMEPYEDPFLELTYEDLADLRFIYDYEQDPEKFAEFEDYPAQVEEARARLTAQGLDIAYLFSMRDVVREKRRQAYEGVNESLIGKTVRMPGYMLPLQLDGRKTTEFLLVPTVGACIHTPPPAPNQVVYVSYPEGIEITGLYTPVWITGPMLGQSSRQEVNLVDGQASVDVAYRIDALKVEPYE</sequence>
<accession>A0A1Y5RJV3</accession>
<dbReference type="InterPro" id="IPR021727">
    <property type="entry name" value="DUF3299"/>
</dbReference>
<reference evidence="2 3" key="1">
    <citation type="submission" date="2017-03" db="EMBL/GenBank/DDBJ databases">
        <authorList>
            <person name="Afonso C.L."/>
            <person name="Miller P.J."/>
            <person name="Scott M.A."/>
            <person name="Spackman E."/>
            <person name="Goraichik I."/>
            <person name="Dimitrov K.M."/>
            <person name="Suarez D.L."/>
            <person name="Swayne D.E."/>
        </authorList>
    </citation>
    <scope>NUCLEOTIDE SEQUENCE [LARGE SCALE GENOMIC DNA]</scope>
    <source>
        <strain evidence="2 3">CECT 7680</strain>
    </source>
</reference>
<evidence type="ECO:0000313" key="2">
    <source>
        <dbReference type="EMBL" id="SLN16531.1"/>
    </source>
</evidence>